<organism evidence="1 2">
    <name type="scientific">Pyrus ussuriensis x Pyrus communis</name>
    <dbReference type="NCBI Taxonomy" id="2448454"/>
    <lineage>
        <taxon>Eukaryota</taxon>
        <taxon>Viridiplantae</taxon>
        <taxon>Streptophyta</taxon>
        <taxon>Embryophyta</taxon>
        <taxon>Tracheophyta</taxon>
        <taxon>Spermatophyta</taxon>
        <taxon>Magnoliopsida</taxon>
        <taxon>eudicotyledons</taxon>
        <taxon>Gunneridae</taxon>
        <taxon>Pentapetalae</taxon>
        <taxon>rosids</taxon>
        <taxon>fabids</taxon>
        <taxon>Rosales</taxon>
        <taxon>Rosaceae</taxon>
        <taxon>Amygdaloideae</taxon>
        <taxon>Maleae</taxon>
        <taxon>Pyrus</taxon>
    </lineage>
</organism>
<reference evidence="1 2" key="1">
    <citation type="submission" date="2019-09" db="EMBL/GenBank/DDBJ databases">
        <authorList>
            <person name="Ou C."/>
        </authorList>
    </citation>
    <scope>NUCLEOTIDE SEQUENCE [LARGE SCALE GENOMIC DNA]</scope>
    <source>
        <strain evidence="1">S2</strain>
        <tissue evidence="1">Leaf</tissue>
    </source>
</reference>
<sequence length="162" mass="18562">MWTSALSTRPLKYEYFVRRMTFVKARIDTQIISAPHPGVQATEGAEPSFGGYLAVETTPSGLSLVYKSSNKPLALQTFERSKKKPWRTRRIKGRSRLRTRVRHRFHGNLGEDLVEQSFVSAEDFAELSVRRNLEMVVVEWERGFSFLGLNYGGLEMEMASSR</sequence>
<keyword evidence="2" id="KW-1185">Reference proteome</keyword>
<reference evidence="2" key="2">
    <citation type="submission" date="2019-10" db="EMBL/GenBank/DDBJ databases">
        <title>A de novo genome assembly of a pear dwarfing rootstock.</title>
        <authorList>
            <person name="Wang F."/>
            <person name="Wang J."/>
            <person name="Li S."/>
            <person name="Zhang Y."/>
            <person name="Fang M."/>
            <person name="Ma L."/>
            <person name="Zhao Y."/>
            <person name="Jiang S."/>
        </authorList>
    </citation>
    <scope>NUCLEOTIDE SEQUENCE [LARGE SCALE GENOMIC DNA]</scope>
</reference>
<comment type="caution">
    <text evidence="1">The sequence shown here is derived from an EMBL/GenBank/DDBJ whole genome shotgun (WGS) entry which is preliminary data.</text>
</comment>
<dbReference type="EMBL" id="SMOL01000160">
    <property type="protein sequence ID" value="KAB2624832.1"/>
    <property type="molecule type" value="Genomic_DNA"/>
</dbReference>
<gene>
    <name evidence="1" type="ORF">D8674_016492</name>
</gene>
<dbReference type="AlphaFoldDB" id="A0A5N5HFF6"/>
<evidence type="ECO:0000313" key="1">
    <source>
        <dbReference type="EMBL" id="KAB2624832.1"/>
    </source>
</evidence>
<accession>A0A5N5HFF6</accession>
<name>A0A5N5HFF6_9ROSA</name>
<evidence type="ECO:0000313" key="2">
    <source>
        <dbReference type="Proteomes" id="UP000327157"/>
    </source>
</evidence>
<reference evidence="1 2" key="3">
    <citation type="submission" date="2019-11" db="EMBL/GenBank/DDBJ databases">
        <title>A de novo genome assembly of a pear dwarfing rootstock.</title>
        <authorList>
            <person name="Wang F."/>
            <person name="Wang J."/>
            <person name="Li S."/>
            <person name="Zhang Y."/>
            <person name="Fang M."/>
            <person name="Ma L."/>
            <person name="Zhao Y."/>
            <person name="Jiang S."/>
        </authorList>
    </citation>
    <scope>NUCLEOTIDE SEQUENCE [LARGE SCALE GENOMIC DNA]</scope>
    <source>
        <strain evidence="1">S2</strain>
        <tissue evidence="1">Leaf</tissue>
    </source>
</reference>
<protein>
    <submittedName>
        <fullName evidence="1">Uncharacterized protein</fullName>
    </submittedName>
</protein>
<proteinExistence type="predicted"/>
<dbReference type="Proteomes" id="UP000327157">
    <property type="component" value="Chromosome 16"/>
</dbReference>